<feature type="compositionally biased region" description="Low complexity" evidence="1">
    <location>
        <begin position="58"/>
        <end position="78"/>
    </location>
</feature>
<feature type="compositionally biased region" description="Pro residues" evidence="1">
    <location>
        <begin position="251"/>
        <end position="269"/>
    </location>
</feature>
<dbReference type="Proteomes" id="UP001500235">
    <property type="component" value="Unassembled WGS sequence"/>
</dbReference>
<keyword evidence="5" id="KW-1185">Reference proteome</keyword>
<feature type="compositionally biased region" description="Low complexity" evidence="1">
    <location>
        <begin position="108"/>
        <end position="128"/>
    </location>
</feature>
<feature type="chain" id="PRO_5046887273" evidence="3">
    <location>
        <begin position="22"/>
        <end position="445"/>
    </location>
</feature>
<evidence type="ECO:0000256" key="3">
    <source>
        <dbReference type="SAM" id="SignalP"/>
    </source>
</evidence>
<keyword evidence="3" id="KW-0732">Signal</keyword>
<evidence type="ECO:0000256" key="2">
    <source>
        <dbReference type="SAM" id="Phobius"/>
    </source>
</evidence>
<keyword evidence="2" id="KW-0812">Transmembrane</keyword>
<accession>A0ABP7TAE3</accession>
<feature type="compositionally biased region" description="Pro residues" evidence="1">
    <location>
        <begin position="217"/>
        <end position="240"/>
    </location>
</feature>
<comment type="caution">
    <text evidence="4">The sequence shown here is derived from an EMBL/GenBank/DDBJ whole genome shotgun (WGS) entry which is preliminary data.</text>
</comment>
<protein>
    <submittedName>
        <fullName evidence="4">Uncharacterized protein</fullName>
    </submittedName>
</protein>
<evidence type="ECO:0000256" key="1">
    <source>
        <dbReference type="SAM" id="MobiDB-lite"/>
    </source>
</evidence>
<keyword evidence="2" id="KW-0472">Membrane</keyword>
<organism evidence="4 5">
    <name type="scientific">Sphingomonas swuensis</name>
    <dbReference type="NCBI Taxonomy" id="977800"/>
    <lineage>
        <taxon>Bacteria</taxon>
        <taxon>Pseudomonadati</taxon>
        <taxon>Pseudomonadota</taxon>
        <taxon>Alphaproteobacteria</taxon>
        <taxon>Sphingomonadales</taxon>
        <taxon>Sphingomonadaceae</taxon>
        <taxon>Sphingomonas</taxon>
    </lineage>
</organism>
<gene>
    <name evidence="4" type="ORF">GCM10022280_24840</name>
</gene>
<evidence type="ECO:0000313" key="5">
    <source>
        <dbReference type="Proteomes" id="UP001500235"/>
    </source>
</evidence>
<evidence type="ECO:0000313" key="4">
    <source>
        <dbReference type="EMBL" id="GAA4023168.1"/>
    </source>
</evidence>
<feature type="transmembrane region" description="Helical" evidence="2">
    <location>
        <begin position="169"/>
        <end position="187"/>
    </location>
</feature>
<dbReference type="RefSeq" id="WP_344707711.1">
    <property type="nucleotide sequence ID" value="NZ_BAABBQ010000001.1"/>
</dbReference>
<sequence length="445" mass="46018">MPRTIFLACLLLLAPALPAAAQNTQANVVTPAPPPREGTVGPEQLRDFSLPGTRRPDTQPATETPAPATTAPPSTRTPAPAPRPAPATTDAAPTRRSESVALPPAARTEPTPVVAPPQQQVTVGLPEPVAAPTPAPVSDLATPSLPVGDVAPPPADDVPASVPESGAAWWPWALAAVAAGIALALWLRRRGRERDLEDADDGLVLAPVGLPRERSPTPVPPAPAPTPAPAPAPAPAPPLPTGMVTSRLRTAPPPPPEAQPSPTPAPQAAPLPAGGIVSTRLRPWIDLDLAVSEILLDETQVIIRIAIVLANGGTAAARDVIVEALPLNAGDNQAAELAAYFERAASTDSGLAELPRGAATELTHEIRINRASIREYEAQGRRLFVPIIAFNVSYRWGGGTGRTGSAFLVGHQKPGSDRLAPLVLQPGEARLAGLGAKRLDEAVRR</sequence>
<keyword evidence="2" id="KW-1133">Transmembrane helix</keyword>
<reference evidence="5" key="1">
    <citation type="journal article" date="2019" name="Int. J. Syst. Evol. Microbiol.">
        <title>The Global Catalogue of Microorganisms (GCM) 10K type strain sequencing project: providing services to taxonomists for standard genome sequencing and annotation.</title>
        <authorList>
            <consortium name="The Broad Institute Genomics Platform"/>
            <consortium name="The Broad Institute Genome Sequencing Center for Infectious Disease"/>
            <person name="Wu L."/>
            <person name="Ma J."/>
        </authorList>
    </citation>
    <scope>NUCLEOTIDE SEQUENCE [LARGE SCALE GENOMIC DNA]</scope>
    <source>
        <strain evidence="5">JCM 17563</strain>
    </source>
</reference>
<name>A0ABP7TAE3_9SPHN</name>
<proteinExistence type="predicted"/>
<feature type="signal peptide" evidence="3">
    <location>
        <begin position="1"/>
        <end position="21"/>
    </location>
</feature>
<feature type="region of interest" description="Disordered" evidence="1">
    <location>
        <begin position="27"/>
        <end position="159"/>
    </location>
</feature>
<feature type="region of interest" description="Disordered" evidence="1">
    <location>
        <begin position="207"/>
        <end position="273"/>
    </location>
</feature>
<dbReference type="EMBL" id="BAABBQ010000001">
    <property type="protein sequence ID" value="GAA4023168.1"/>
    <property type="molecule type" value="Genomic_DNA"/>
</dbReference>